<dbReference type="GO" id="GO:0003735">
    <property type="term" value="F:structural constituent of ribosome"/>
    <property type="evidence" value="ECO:0007669"/>
    <property type="project" value="InterPro"/>
</dbReference>
<name>G7E4E2_MIXOS</name>
<accession>G7E4E2</accession>
<evidence type="ECO:0000259" key="7">
    <source>
        <dbReference type="SMART" id="SM00916"/>
    </source>
</evidence>
<dbReference type="SUPFAM" id="SSF52833">
    <property type="entry name" value="Thioredoxin-like"/>
    <property type="match status" value="1"/>
</dbReference>
<organism evidence="8 9">
    <name type="scientific">Mixia osmundae (strain CBS 9802 / IAM 14324 / JCM 22182 / KY 12970)</name>
    <dbReference type="NCBI Taxonomy" id="764103"/>
    <lineage>
        <taxon>Eukaryota</taxon>
        <taxon>Fungi</taxon>
        <taxon>Dikarya</taxon>
        <taxon>Basidiomycota</taxon>
        <taxon>Pucciniomycotina</taxon>
        <taxon>Mixiomycetes</taxon>
        <taxon>Mixiales</taxon>
        <taxon>Mixiaceae</taxon>
        <taxon>Mixia</taxon>
    </lineage>
</organism>
<proteinExistence type="inferred from homology"/>
<evidence type="ECO:0000256" key="5">
    <source>
        <dbReference type="ARBA" id="ARBA00023274"/>
    </source>
</evidence>
<feature type="domain" description="Ribosomal protein/NADH dehydrogenase" evidence="7">
    <location>
        <begin position="36"/>
        <end position="109"/>
    </location>
</feature>
<keyword evidence="4" id="KW-0496">Mitochondrion</keyword>
<evidence type="ECO:0000313" key="8">
    <source>
        <dbReference type="EMBL" id="GAA97702.1"/>
    </source>
</evidence>
<dbReference type="STRING" id="764103.G7E4E2"/>
<dbReference type="InParanoid" id="G7E4E2"/>
<evidence type="ECO:0000256" key="6">
    <source>
        <dbReference type="ARBA" id="ARBA00035188"/>
    </source>
</evidence>
<dbReference type="HOGENOM" id="CLU_117700_1_0_1"/>
<protein>
    <recommendedName>
        <fullName evidence="6">Large ribosomal subunit protein mL43</fullName>
    </recommendedName>
</protein>
<dbReference type="Pfam" id="PF05047">
    <property type="entry name" value="L51_S25_CI-B8"/>
    <property type="match status" value="1"/>
</dbReference>
<gene>
    <name evidence="8" type="primary">Mo04380</name>
    <name evidence="8" type="ORF">E5Q_04380</name>
</gene>
<dbReference type="GO" id="GO:0032543">
    <property type="term" value="P:mitochondrial translation"/>
    <property type="evidence" value="ECO:0007669"/>
    <property type="project" value="InterPro"/>
</dbReference>
<keyword evidence="9" id="KW-1185">Reference proteome</keyword>
<comment type="subcellular location">
    <subcellularLocation>
        <location evidence="1">Mitochondrion</location>
    </subcellularLocation>
</comment>
<dbReference type="SMART" id="SM00916">
    <property type="entry name" value="L51_S25_CI-B8"/>
    <property type="match status" value="1"/>
</dbReference>
<comment type="similarity">
    <text evidence="2">Belongs to the mitochondrion-specific ribosomal protein mL43 family.</text>
</comment>
<evidence type="ECO:0000313" key="9">
    <source>
        <dbReference type="Proteomes" id="UP000009131"/>
    </source>
</evidence>
<dbReference type="OrthoDB" id="88at2759"/>
<comment type="caution">
    <text evidence="8">The sequence shown here is derived from an EMBL/GenBank/DDBJ whole genome shotgun (WGS) entry which is preliminary data.</text>
</comment>
<dbReference type="eggNOG" id="KOG3445">
    <property type="taxonomic scope" value="Eukaryota"/>
</dbReference>
<evidence type="ECO:0000256" key="1">
    <source>
        <dbReference type="ARBA" id="ARBA00004173"/>
    </source>
</evidence>
<dbReference type="InterPro" id="IPR007741">
    <property type="entry name" value="Ribosomal_mL43/mS25/NADH_DH"/>
</dbReference>
<reference evidence="8 9" key="1">
    <citation type="journal article" date="2011" name="J. Gen. Appl. Microbiol.">
        <title>Draft genome sequencing of the enigmatic basidiomycete Mixia osmundae.</title>
        <authorList>
            <person name="Nishida H."/>
            <person name="Nagatsuka Y."/>
            <person name="Sugiyama J."/>
        </authorList>
    </citation>
    <scope>NUCLEOTIDE SEQUENCE [LARGE SCALE GENOMIC DNA]</scope>
    <source>
        <strain evidence="9">CBS 9802 / IAM 14324 / JCM 22182 / KY 12970</strain>
    </source>
</reference>
<dbReference type="GO" id="GO:0005762">
    <property type="term" value="C:mitochondrial large ribosomal subunit"/>
    <property type="evidence" value="ECO:0007669"/>
    <property type="project" value="TreeGrafter"/>
</dbReference>
<keyword evidence="5" id="KW-0687">Ribonucleoprotein</keyword>
<sequence length="182" mass="20605">MAARAIIHRARLASLPQPGLSSFALPCHKLVFEYSESWASNRGLRDFLANDVVEFARSVPSVEVIVKQRKAGHPIVRGHYVNGRDKVICLRGLEGTGVQQKVKLLVDASGQKLRRIKAEHPVQSTNESVRGMWSAFHTPLPSESSGRQMRNKERDARVKNYNFGFFSRTLETRRYTFSLLAR</sequence>
<keyword evidence="3" id="KW-0689">Ribosomal protein</keyword>
<dbReference type="Proteomes" id="UP000009131">
    <property type="component" value="Unassembled WGS sequence"/>
</dbReference>
<dbReference type="FunCoup" id="G7E4E2">
    <property type="interactions" value="123"/>
</dbReference>
<dbReference type="Gene3D" id="3.40.30.10">
    <property type="entry name" value="Glutaredoxin"/>
    <property type="match status" value="1"/>
</dbReference>
<evidence type="ECO:0000256" key="3">
    <source>
        <dbReference type="ARBA" id="ARBA00022980"/>
    </source>
</evidence>
<reference evidence="8 9" key="2">
    <citation type="journal article" date="2012" name="Open Biol.">
        <title>Characteristics of nucleosomes and linker DNA regions on the genome of the basidiomycete Mixia osmundae revealed by mono- and dinucleosome mapping.</title>
        <authorList>
            <person name="Nishida H."/>
            <person name="Kondo S."/>
            <person name="Matsumoto T."/>
            <person name="Suzuki Y."/>
            <person name="Yoshikawa H."/>
            <person name="Taylor T.D."/>
            <person name="Sugiyama J."/>
        </authorList>
    </citation>
    <scope>NUCLEOTIDE SEQUENCE [LARGE SCALE GENOMIC DNA]</scope>
    <source>
        <strain evidence="9">CBS 9802 / IAM 14324 / JCM 22182 / KY 12970</strain>
    </source>
</reference>
<evidence type="ECO:0000256" key="4">
    <source>
        <dbReference type="ARBA" id="ARBA00023128"/>
    </source>
</evidence>
<dbReference type="InterPro" id="IPR036249">
    <property type="entry name" value="Thioredoxin-like_sf"/>
</dbReference>
<dbReference type="EMBL" id="BABT02000134">
    <property type="protein sequence ID" value="GAA97702.1"/>
    <property type="molecule type" value="Genomic_DNA"/>
</dbReference>
<dbReference type="InterPro" id="IPR039927">
    <property type="entry name" value="Ribosomal_mL43"/>
</dbReference>
<evidence type="ECO:0000256" key="2">
    <source>
        <dbReference type="ARBA" id="ARBA00006073"/>
    </source>
</evidence>
<dbReference type="AlphaFoldDB" id="G7E4E2"/>
<dbReference type="PANTHER" id="PTHR21396">
    <property type="entry name" value="39S RIBOSOMAL PROTEIN L43"/>
    <property type="match status" value="1"/>
</dbReference>
<dbReference type="PANTHER" id="PTHR21396:SF2">
    <property type="entry name" value="LARGE RIBOSOMAL SUBUNIT PROTEIN ML43"/>
    <property type="match status" value="1"/>
</dbReference>